<keyword evidence="4" id="KW-0472">Membrane</keyword>
<evidence type="ECO:0008006" key="7">
    <source>
        <dbReference type="Google" id="ProtNLM"/>
    </source>
</evidence>
<comment type="caution">
    <text evidence="5">The sequence shown here is derived from an EMBL/GenBank/DDBJ whole genome shotgun (WGS) entry which is preliminary data.</text>
</comment>
<accession>A0A2N3I203</accession>
<dbReference type="GO" id="GO:0005886">
    <property type="term" value="C:plasma membrane"/>
    <property type="evidence" value="ECO:0007669"/>
    <property type="project" value="UniProtKB-SubCell"/>
</dbReference>
<sequence length="340" mass="38506">MPCLALFCWELSLIYVILDSKIITPAILSKMRNFLIFYVSLSSCLVFFESCKQKTTDSKLVYEVDNNYHFPYSILEADERYDLKNELREISGLAYFNDHSLLCVNDEKGTIYKFSLKKKEITKKYEFDRSGDYEGIEVVNDQVFVLRSDGNVFTVDHMKKKDILSVKTNTKLNAGNDTEGLGYDSKSNSLLIACKGKPATNNKFKGKRAIYKFSLDSNKLSDLPAFLIDQKEIRNILKFDGYTSFAVTLLEHINPSEGDVTFQPSAVAVHPITNNLYVLGSVGKLLLVLNPEGDILAVVKLKRKLFRQPEGICFSPDGTMFISNEGKGRAANIYQFSYQN</sequence>
<evidence type="ECO:0000313" key="6">
    <source>
        <dbReference type="Proteomes" id="UP000233535"/>
    </source>
</evidence>
<dbReference type="EMBL" id="MVDD01000003">
    <property type="protein sequence ID" value="PKQ64338.1"/>
    <property type="molecule type" value="Genomic_DNA"/>
</dbReference>
<keyword evidence="6" id="KW-1185">Reference proteome</keyword>
<gene>
    <name evidence="5" type="ORF">BZG02_05845</name>
</gene>
<dbReference type="Gene3D" id="2.120.10.30">
    <property type="entry name" value="TolB, C-terminal domain"/>
    <property type="match status" value="1"/>
</dbReference>
<keyword evidence="3" id="KW-1003">Cell membrane</keyword>
<dbReference type="AlphaFoldDB" id="A0A2N3I203"/>
<evidence type="ECO:0000256" key="3">
    <source>
        <dbReference type="ARBA" id="ARBA00022475"/>
    </source>
</evidence>
<reference evidence="5 6" key="1">
    <citation type="journal article" date="2017" name="Front. Microbiol.">
        <title>Labilibaculum manganireducens gen. nov., sp. nov. and Labilibaculum filiforme sp. nov., Novel Bacteroidetes Isolated from Subsurface Sediments of the Baltic Sea.</title>
        <authorList>
            <person name="Vandieken V."/>
            <person name="Marshall I.P."/>
            <person name="Niemann H."/>
            <person name="Engelen B."/>
            <person name="Cypionka H."/>
        </authorList>
    </citation>
    <scope>NUCLEOTIDE SEQUENCE [LARGE SCALE GENOMIC DNA]</scope>
    <source>
        <strain evidence="5 6">59.16B</strain>
    </source>
</reference>
<dbReference type="Pfam" id="PF06977">
    <property type="entry name" value="SdiA-regulated"/>
    <property type="match status" value="1"/>
</dbReference>
<dbReference type="SUPFAM" id="SSF75011">
    <property type="entry name" value="3-carboxy-cis,cis-mucoante lactonizing enzyme"/>
    <property type="match status" value="1"/>
</dbReference>
<dbReference type="InterPro" id="IPR009722">
    <property type="entry name" value="YjiK/CarP"/>
</dbReference>
<comment type="subcellular location">
    <subcellularLocation>
        <location evidence="1">Cell membrane</location>
    </subcellularLocation>
</comment>
<organism evidence="5 6">
    <name type="scientific">Labilibaculum filiforme</name>
    <dbReference type="NCBI Taxonomy" id="1940526"/>
    <lineage>
        <taxon>Bacteria</taxon>
        <taxon>Pseudomonadati</taxon>
        <taxon>Bacteroidota</taxon>
        <taxon>Bacteroidia</taxon>
        <taxon>Marinilabiliales</taxon>
        <taxon>Marinifilaceae</taxon>
        <taxon>Labilibaculum</taxon>
    </lineage>
</organism>
<protein>
    <recommendedName>
        <fullName evidence="7">SMP-30/Gluconolactonase/LRE-like region domain-containing protein</fullName>
    </recommendedName>
</protein>
<evidence type="ECO:0000256" key="2">
    <source>
        <dbReference type="ARBA" id="ARBA00009852"/>
    </source>
</evidence>
<dbReference type="Proteomes" id="UP000233535">
    <property type="component" value="Unassembled WGS sequence"/>
</dbReference>
<dbReference type="OrthoDB" id="5292493at2"/>
<evidence type="ECO:0000256" key="1">
    <source>
        <dbReference type="ARBA" id="ARBA00004236"/>
    </source>
</evidence>
<proteinExistence type="inferred from homology"/>
<name>A0A2N3I203_9BACT</name>
<comment type="similarity">
    <text evidence="2">Belongs to the YjiK family.</text>
</comment>
<dbReference type="InterPro" id="IPR011042">
    <property type="entry name" value="6-blade_b-propeller_TolB-like"/>
</dbReference>
<evidence type="ECO:0000256" key="4">
    <source>
        <dbReference type="ARBA" id="ARBA00023136"/>
    </source>
</evidence>
<evidence type="ECO:0000313" key="5">
    <source>
        <dbReference type="EMBL" id="PKQ64338.1"/>
    </source>
</evidence>